<comment type="caution">
    <text evidence="2">The sequence shown here is derived from an EMBL/GenBank/DDBJ whole genome shotgun (WGS) entry which is preliminary data.</text>
</comment>
<evidence type="ECO:0000313" key="3">
    <source>
        <dbReference type="Proteomes" id="UP000176260"/>
    </source>
</evidence>
<dbReference type="EMBL" id="MHIA01000014">
    <property type="protein sequence ID" value="OGY42336.1"/>
    <property type="molecule type" value="Genomic_DNA"/>
</dbReference>
<evidence type="ECO:0000256" key="1">
    <source>
        <dbReference type="SAM" id="Phobius"/>
    </source>
</evidence>
<feature type="transmembrane region" description="Helical" evidence="1">
    <location>
        <begin position="41"/>
        <end position="61"/>
    </location>
</feature>
<feature type="transmembrane region" description="Helical" evidence="1">
    <location>
        <begin position="104"/>
        <end position="120"/>
    </location>
</feature>
<sequence>MDKNKIMKQFLKDSLGLGVLLWFIGYVLGFIFFALVPADVIGWYIMPFGTVITLFAAFKFIKGKDLQYYFKVALVWTALAIILDYIFLVKLLNPAGGYYKLDVYVYYGLTFILPLLVGWYKNK</sequence>
<protein>
    <submittedName>
        <fullName evidence="2">Uncharacterized protein</fullName>
    </submittedName>
</protein>
<evidence type="ECO:0000313" key="2">
    <source>
        <dbReference type="EMBL" id="OGY42336.1"/>
    </source>
</evidence>
<dbReference type="AlphaFoldDB" id="A0A1G1XRU7"/>
<name>A0A1G1XRU7_9BACT</name>
<keyword evidence="1" id="KW-0472">Membrane</keyword>
<accession>A0A1G1XRU7</accession>
<feature type="transmembrane region" description="Helical" evidence="1">
    <location>
        <begin position="15"/>
        <end position="35"/>
    </location>
</feature>
<keyword evidence="1" id="KW-1133">Transmembrane helix</keyword>
<keyword evidence="1" id="KW-0812">Transmembrane</keyword>
<feature type="transmembrane region" description="Helical" evidence="1">
    <location>
        <begin position="68"/>
        <end position="92"/>
    </location>
</feature>
<gene>
    <name evidence="2" type="ORF">A2Y67_04385</name>
</gene>
<proteinExistence type="predicted"/>
<dbReference type="Proteomes" id="UP000176260">
    <property type="component" value="Unassembled WGS sequence"/>
</dbReference>
<organism evidence="2 3">
    <name type="scientific">Candidatus Buchananbacteria bacterium RBG_13_39_9</name>
    <dbReference type="NCBI Taxonomy" id="1797531"/>
    <lineage>
        <taxon>Bacteria</taxon>
        <taxon>Candidatus Buchananiibacteriota</taxon>
    </lineage>
</organism>
<reference evidence="2 3" key="1">
    <citation type="journal article" date="2016" name="Nat. Commun.">
        <title>Thousands of microbial genomes shed light on interconnected biogeochemical processes in an aquifer system.</title>
        <authorList>
            <person name="Anantharaman K."/>
            <person name="Brown C.T."/>
            <person name="Hug L.A."/>
            <person name="Sharon I."/>
            <person name="Castelle C.J."/>
            <person name="Probst A.J."/>
            <person name="Thomas B.C."/>
            <person name="Singh A."/>
            <person name="Wilkins M.J."/>
            <person name="Karaoz U."/>
            <person name="Brodie E.L."/>
            <person name="Williams K.H."/>
            <person name="Hubbard S.S."/>
            <person name="Banfield J.F."/>
        </authorList>
    </citation>
    <scope>NUCLEOTIDE SEQUENCE [LARGE SCALE GENOMIC DNA]</scope>
</reference>